<dbReference type="EMBL" id="CAMXCT020002002">
    <property type="protein sequence ID" value="CAL1148244.1"/>
    <property type="molecule type" value="Genomic_DNA"/>
</dbReference>
<feature type="region of interest" description="Disordered" evidence="1">
    <location>
        <begin position="50"/>
        <end position="69"/>
    </location>
</feature>
<evidence type="ECO:0000313" key="3">
    <source>
        <dbReference type="EMBL" id="CAL1148244.1"/>
    </source>
</evidence>
<proteinExistence type="predicted"/>
<sequence>QAPPPPPTVNASRGQLAGPGGLLGGFGNAAAADAAMERLKMLAGVGPTRLGAHERQSQAAGPESQALAEHAAEAVEAEELDQALEATLADASDPMQKLMLLQMKQMALMNKSFNHRQPSDPIQALLGSGGGDNQGGSTSGIKGCLAREAYVKITEDLHKLASVAESNATAELGLSAYQVTPGIMRDYLERRVPLGNFRQLTQFGYLAASGWEIGARTNNKELQGFCAKLLMFVEQTALDSGRTNLSWLMTGLADPNFTLTQQNTQKSGLKPFTRLASASWVAANVSYLRDLDFLESKIRNNDKSDKANADKPAPEHNPRPKYKGKKQKPETEGSGPKQGTVPNLCQALLCQRGEALPLLRLLVGGAERDLRSALELDACENGGAEEAKVPGGLVFGQPGQALPSAIRCNEIMLAVLQVASNPASCFGGFLRKSLCESRAAVGTAPRSDVWPCPPPRWRWTASQHLSPRRRHRRKFLMVRAKLLQRIVIALNWLTLGHAQSPPEHCRLGAPISAAQHAALERLEEMVDYFLRAPVASPTDLGRAGEKLENLLKASFSLHDFNSLSFNDVVSFLDVIQKDLDPYSKEPTNNAAASAQHASNVCSGAEPATAYKVKLATSPAKQVFSDRIKWKLGPSFDPKPYLSDPIVHAAFQDPEVLRKPVGDWPQRPRARVHCSREEVLRLAEKWDKLGACMLIPTNEIRADEAVGLFAVPKDQDHDRLIINPTVINSRMYNANTFTKTIAPGHLVGMIRLRPDEDLRISSDDLCEFYYTFKVSRSRAARNAIGVSFVGSELSHLQCYNPQLHQESVYICLATLAMGDGLAVEIAQQSHYNLLRQLGGCMDPKEVLAYRRAIPKGPFYELLTIDDHIGLQRVKKGFPLGQQPTRDKAVFKQSERAYAAVGLTPHPGKRQRQVSAATVLGAEVDGVVGRVSAPRSRLAVLMFCTAVVAQKKSCTKKILQSLIGSWVHALLFRRCIFSVLDAIYNEGNHQPPDTVFPLSPKSLSELTMLMLLGVLAQCDMRAAICPEVFMMDASPYAGAVCSSSVAEDAVDRLWLLSEQRGYYTRLEQGPGVVLREKGLDHAELFGSEAGPLSLPEGPMPCLPMTSEERETFHCLELFRGQGNWSVAHEEVGLRVHPGVERNERGVRFGDLSDDSTFLGLLRLADSGTVEEWHAAPPCWSFGTLRRPRLRSKAQPFGFDPADPLTAEQTRLAVRTAFLLLVALGVLAYKILFLQFWQCFQQTFEVYGRLPVPGEAVSAFSASYPRELCRAMARGSADFFLELGRKAGPLEENGNLRPWHEDPDWVHDLCEGLRYRELFRYRFKKGGHINCLECRVYKSWLKHCAKRWPGCRVLGLLDSRVTLGAAAKGRSSSKALSHILKTSLGYVLGCGLYPGGLHVRSAWNRADGPSRDGKVAPPTCERPTWLACLEQGDDSLFEIMLESAKWSRPLGRNPGPSENKAYKPRGQLSMVVGLSRTTVARMDACLTFFEEWLQKELKWDLNMALSSAENANLSLRAYGRATFSAGKPRYQLVYAITGVQHLRPEFRPFLAGAWQVDKQWQLKEPGQCRAVLSAPVVRSICALAFLWKWYRFGAMGRLLACFEVLERPKCIWIQKTFPKLLGGAGVHSTTGAHRVNAVGYNHRDEEVPSLIV</sequence>
<protein>
    <submittedName>
        <fullName evidence="2">Uncharacterized protein</fullName>
    </submittedName>
</protein>
<dbReference type="EMBL" id="CAMXCT030002002">
    <property type="protein sequence ID" value="CAL4782181.1"/>
    <property type="molecule type" value="Genomic_DNA"/>
</dbReference>
<dbReference type="EMBL" id="CAMXCT010002002">
    <property type="protein sequence ID" value="CAI3994869.1"/>
    <property type="molecule type" value="Genomic_DNA"/>
</dbReference>
<organism evidence="2">
    <name type="scientific">Cladocopium goreaui</name>
    <dbReference type="NCBI Taxonomy" id="2562237"/>
    <lineage>
        <taxon>Eukaryota</taxon>
        <taxon>Sar</taxon>
        <taxon>Alveolata</taxon>
        <taxon>Dinophyceae</taxon>
        <taxon>Suessiales</taxon>
        <taxon>Symbiodiniaceae</taxon>
        <taxon>Cladocopium</taxon>
    </lineage>
</organism>
<reference evidence="3" key="2">
    <citation type="submission" date="2024-04" db="EMBL/GenBank/DDBJ databases">
        <authorList>
            <person name="Chen Y."/>
            <person name="Shah S."/>
            <person name="Dougan E. K."/>
            <person name="Thang M."/>
            <person name="Chan C."/>
        </authorList>
    </citation>
    <scope>NUCLEOTIDE SEQUENCE [LARGE SCALE GENOMIC DNA]</scope>
</reference>
<name>A0A9P1CNF8_9DINO</name>
<feature type="compositionally biased region" description="Basic and acidic residues" evidence="1">
    <location>
        <begin position="302"/>
        <end position="318"/>
    </location>
</feature>
<evidence type="ECO:0000313" key="4">
    <source>
        <dbReference type="Proteomes" id="UP001152797"/>
    </source>
</evidence>
<comment type="caution">
    <text evidence="2">The sequence shown here is derived from an EMBL/GenBank/DDBJ whole genome shotgun (WGS) entry which is preliminary data.</text>
</comment>
<evidence type="ECO:0000256" key="1">
    <source>
        <dbReference type="SAM" id="MobiDB-lite"/>
    </source>
</evidence>
<reference evidence="2" key="1">
    <citation type="submission" date="2022-10" db="EMBL/GenBank/DDBJ databases">
        <authorList>
            <person name="Chen Y."/>
            <person name="Dougan E. K."/>
            <person name="Chan C."/>
            <person name="Rhodes N."/>
            <person name="Thang M."/>
        </authorList>
    </citation>
    <scope>NUCLEOTIDE SEQUENCE</scope>
</reference>
<feature type="non-terminal residue" evidence="2">
    <location>
        <position position="1649"/>
    </location>
</feature>
<dbReference type="Proteomes" id="UP001152797">
    <property type="component" value="Unassembled WGS sequence"/>
</dbReference>
<keyword evidence="4" id="KW-1185">Reference proteome</keyword>
<accession>A0A9P1CNF8</accession>
<feature type="region of interest" description="Disordered" evidence="1">
    <location>
        <begin position="302"/>
        <end position="339"/>
    </location>
</feature>
<gene>
    <name evidence="2" type="ORF">C1SCF055_LOCUS21484</name>
</gene>
<evidence type="ECO:0000313" key="2">
    <source>
        <dbReference type="EMBL" id="CAI3994869.1"/>
    </source>
</evidence>